<dbReference type="Gene3D" id="2.40.260.10">
    <property type="entry name" value="Sortase"/>
    <property type="match status" value="1"/>
</dbReference>
<organism evidence="2 3">
    <name type="scientific">Collinsella stercoris DSM 13279</name>
    <dbReference type="NCBI Taxonomy" id="445975"/>
    <lineage>
        <taxon>Bacteria</taxon>
        <taxon>Bacillati</taxon>
        <taxon>Actinomycetota</taxon>
        <taxon>Coriobacteriia</taxon>
        <taxon>Coriobacteriales</taxon>
        <taxon>Coriobacteriaceae</taxon>
        <taxon>Collinsella</taxon>
    </lineage>
</organism>
<keyword evidence="1" id="KW-0732">Signal</keyword>
<protein>
    <submittedName>
        <fullName evidence="2">Putative sortase, SrtB family</fullName>
    </submittedName>
</protein>
<feature type="chain" id="PRO_5039096103" evidence="1">
    <location>
        <begin position="27"/>
        <end position="240"/>
    </location>
</feature>
<dbReference type="InterPro" id="IPR009835">
    <property type="entry name" value="SrtB"/>
</dbReference>
<dbReference type="SUPFAM" id="SSF63817">
    <property type="entry name" value="Sortase"/>
    <property type="match status" value="1"/>
</dbReference>
<comment type="caution">
    <text evidence="2">The sequence shown here is derived from an EMBL/GenBank/DDBJ whole genome shotgun (WGS) entry which is preliminary data.</text>
</comment>
<reference evidence="2 3" key="1">
    <citation type="submission" date="2008-10" db="EMBL/GenBank/DDBJ databases">
        <title>Draft genome sequence of Collinsella stercoris (DSM 13279).</title>
        <authorList>
            <person name="Sudarsanam P."/>
            <person name="Ley R."/>
            <person name="Guruge J."/>
            <person name="Turnbaugh P.J."/>
            <person name="Mahowald M."/>
            <person name="Liep D."/>
            <person name="Gordon J."/>
        </authorList>
    </citation>
    <scope>NUCLEOTIDE SEQUENCE [LARGE SCALE GENOMIC DNA]</scope>
    <source>
        <strain evidence="2 3">DSM 13279</strain>
    </source>
</reference>
<sequence length="240" mass="26304">MVKLSLAVVALIAALLAGRMSYFDVATTSDYDQLSRRDGLALIKEDTGAPDWGDLLAQNEDTVGWLHIDGVDIDVPVVAPKDAPRQNWYLDHDFWGRPSLLGCPYLDHRSSVTGRHVMIYGHNQPASHAMFSPIHAAHQSDVFSTVGDATLYVPHEEATTFRPLMALRVHETYEPIQVFSLRAPEDVAALLESLRADASVVTEDALQRGARAARVLTLVTCSTGNAHTSQRTLLVFCADV</sequence>
<name>B6GDP2_9ACTN</name>
<dbReference type="CDD" id="cd05826">
    <property type="entry name" value="Sortase_B"/>
    <property type="match status" value="1"/>
</dbReference>
<dbReference type="STRING" id="445975.COLSTE_02225"/>
<evidence type="ECO:0000256" key="1">
    <source>
        <dbReference type="SAM" id="SignalP"/>
    </source>
</evidence>
<dbReference type="InterPro" id="IPR023365">
    <property type="entry name" value="Sortase_dom-sf"/>
</dbReference>
<gene>
    <name evidence="2" type="ORF">COLSTE_02225</name>
</gene>
<evidence type="ECO:0000313" key="2">
    <source>
        <dbReference type="EMBL" id="EEA89681.1"/>
    </source>
</evidence>
<accession>B6GDP2</accession>
<proteinExistence type="predicted"/>
<dbReference type="eggNOG" id="COG4509">
    <property type="taxonomic scope" value="Bacteria"/>
</dbReference>
<feature type="signal peptide" evidence="1">
    <location>
        <begin position="1"/>
        <end position="26"/>
    </location>
</feature>
<dbReference type="HOGENOM" id="CLU_094941_0_0_11"/>
<dbReference type="EMBL" id="ABXJ01000128">
    <property type="protein sequence ID" value="EEA89681.1"/>
    <property type="molecule type" value="Genomic_DNA"/>
</dbReference>
<dbReference type="AlphaFoldDB" id="B6GDP2"/>
<evidence type="ECO:0000313" key="3">
    <source>
        <dbReference type="Proteomes" id="UP000003560"/>
    </source>
</evidence>
<keyword evidence="3" id="KW-1185">Reference proteome</keyword>
<dbReference type="Proteomes" id="UP000003560">
    <property type="component" value="Unassembled WGS sequence"/>
</dbReference>
<reference evidence="2 3" key="2">
    <citation type="submission" date="2008-10" db="EMBL/GenBank/DDBJ databases">
        <authorList>
            <person name="Fulton L."/>
            <person name="Clifton S."/>
            <person name="Fulton B."/>
            <person name="Xu J."/>
            <person name="Minx P."/>
            <person name="Pepin K.H."/>
            <person name="Johnson M."/>
            <person name="Thiruvilangam P."/>
            <person name="Bhonagiri V."/>
            <person name="Nash W.E."/>
            <person name="Mardis E.R."/>
            <person name="Wilson R.K."/>
        </authorList>
    </citation>
    <scope>NUCLEOTIDE SEQUENCE [LARGE SCALE GENOMIC DNA]</scope>
    <source>
        <strain evidence="2 3">DSM 13279</strain>
    </source>
</reference>